<dbReference type="OrthoDB" id="9803297at2"/>
<dbReference type="RefSeq" id="WP_089252361.1">
    <property type="nucleotide sequence ID" value="NZ_FZOW01000028.1"/>
</dbReference>
<evidence type="ECO:0000313" key="9">
    <source>
        <dbReference type="Proteomes" id="UP000198327"/>
    </source>
</evidence>
<name>A0A239N4Q2_9NOCA</name>
<sequence>MTTDTVDLRIIDTATGVFDRPDFADDTPHEQIVFCQDQATGLKAIIGIHSTTLGPALGGTRFFPYRSEQTAVTDVLRLSRGMTYKAAAAGLNLGGGKAVLIGDPARDKTPALLEAYGRFVDTLRGRYITAGDVGTTSDDMNIIGRTTDHVVARTPAAGGSGDSAPLTARGVFHSILAAAESVWGSTELTGRRIGVEGTGKVGYNLISLLTAAGASITATDVNAAALRRTSSDFPEATITDTVIDEDIDIYAPCAMGATLTDATARILDAAVICGAANNQLAQPGVEELLHERGIIWVPDFVANSGGLIQVAGEIENTPRQQVVEQVEQIGATVTRILTRQREQGILAGQAAAAVVRERLGSADAH</sequence>
<evidence type="ECO:0000256" key="3">
    <source>
        <dbReference type="ARBA" id="ARBA00023027"/>
    </source>
</evidence>
<dbReference type="AlphaFoldDB" id="A0A239N4Q2"/>
<dbReference type="InterPro" id="IPR006097">
    <property type="entry name" value="Glu/Leu/Phe/Val/Trp_DH_dimer"/>
</dbReference>
<evidence type="ECO:0000313" key="8">
    <source>
        <dbReference type="EMBL" id="SNT49422.1"/>
    </source>
</evidence>
<dbReference type="InterPro" id="IPR016211">
    <property type="entry name" value="Glu/Phe/Leu/Val/Trp_DH_bac/arc"/>
</dbReference>
<dbReference type="Pfam" id="PF00208">
    <property type="entry name" value="ELFV_dehydrog"/>
    <property type="match status" value="2"/>
</dbReference>
<feature type="binding site" evidence="5">
    <location>
        <begin position="197"/>
        <end position="202"/>
    </location>
    <ligand>
        <name>NAD(+)</name>
        <dbReference type="ChEBI" id="CHEBI:57540"/>
    </ligand>
</feature>
<feature type="active site" description="Proton donor/acceptor" evidence="4">
    <location>
        <position position="97"/>
    </location>
</feature>
<dbReference type="GO" id="GO:0016639">
    <property type="term" value="F:oxidoreductase activity, acting on the CH-NH2 group of donors, NAD or NADP as acceptor"/>
    <property type="evidence" value="ECO:0007669"/>
    <property type="project" value="InterPro"/>
</dbReference>
<dbReference type="CDD" id="cd01075">
    <property type="entry name" value="NAD_bind_Leu_Phe_Val_DH"/>
    <property type="match status" value="1"/>
</dbReference>
<dbReference type="EMBL" id="FZOW01000028">
    <property type="protein sequence ID" value="SNT49422.1"/>
    <property type="molecule type" value="Genomic_DNA"/>
</dbReference>
<evidence type="ECO:0000256" key="1">
    <source>
        <dbReference type="ARBA" id="ARBA00006382"/>
    </source>
</evidence>
<evidence type="ECO:0000256" key="5">
    <source>
        <dbReference type="PIRSR" id="PIRSR000188-2"/>
    </source>
</evidence>
<evidence type="ECO:0000256" key="2">
    <source>
        <dbReference type="ARBA" id="ARBA00023002"/>
    </source>
</evidence>
<dbReference type="PIRSF" id="PIRSF000188">
    <property type="entry name" value="Phe_leu_dh"/>
    <property type="match status" value="1"/>
</dbReference>
<evidence type="ECO:0000256" key="4">
    <source>
        <dbReference type="PIRSR" id="PIRSR000188-1"/>
    </source>
</evidence>
<dbReference type="GO" id="GO:0000166">
    <property type="term" value="F:nucleotide binding"/>
    <property type="evidence" value="ECO:0007669"/>
    <property type="project" value="UniProtKB-KW"/>
</dbReference>
<dbReference type="InterPro" id="IPR006096">
    <property type="entry name" value="Glu/Leu/Phe/Val/Trp_DH_C"/>
</dbReference>
<gene>
    <name evidence="8" type="ORF">SAMN05421642_12837</name>
</gene>
<dbReference type="FunFam" id="3.40.50.10860:FF:000010">
    <property type="entry name" value="Leucine dehydrogenase"/>
    <property type="match status" value="1"/>
</dbReference>
<protein>
    <submittedName>
        <fullName evidence="8">Valine dehydrogenase (NAD+)</fullName>
    </submittedName>
</protein>
<dbReference type="PANTHER" id="PTHR42722">
    <property type="entry name" value="LEUCINE DEHYDROGENASE"/>
    <property type="match status" value="1"/>
</dbReference>
<dbReference type="Pfam" id="PF02812">
    <property type="entry name" value="ELFV_dehydrog_N"/>
    <property type="match status" value="1"/>
</dbReference>
<evidence type="ECO:0000259" key="7">
    <source>
        <dbReference type="SMART" id="SM00839"/>
    </source>
</evidence>
<dbReference type="PRINTS" id="PR00082">
    <property type="entry name" value="GLFDHDRGNASE"/>
</dbReference>
<keyword evidence="2 6" id="KW-0560">Oxidoreductase</keyword>
<accession>A0A239N4Q2</accession>
<keyword evidence="9" id="KW-1185">Reference proteome</keyword>
<dbReference type="Proteomes" id="UP000198327">
    <property type="component" value="Unassembled WGS sequence"/>
</dbReference>
<evidence type="ECO:0000256" key="6">
    <source>
        <dbReference type="RuleBase" id="RU004417"/>
    </source>
</evidence>
<dbReference type="Gene3D" id="3.40.50.720">
    <property type="entry name" value="NAD(P)-binding Rossmann-like Domain"/>
    <property type="match status" value="1"/>
</dbReference>
<feature type="domain" description="Glutamate/phenylalanine/leucine/valine/L-tryptophan dehydrogenase C-terminal" evidence="7">
    <location>
        <begin position="161"/>
        <end position="363"/>
    </location>
</feature>
<dbReference type="PANTHER" id="PTHR42722:SF1">
    <property type="entry name" value="VALINE DEHYDROGENASE"/>
    <property type="match status" value="1"/>
</dbReference>
<dbReference type="SMART" id="SM00839">
    <property type="entry name" value="ELFV_dehydrog"/>
    <property type="match status" value="1"/>
</dbReference>
<dbReference type="SUPFAM" id="SSF51735">
    <property type="entry name" value="NAD(P)-binding Rossmann-fold domains"/>
    <property type="match status" value="1"/>
</dbReference>
<comment type="similarity">
    <text evidence="1 6">Belongs to the Glu/Leu/Phe/Val dehydrogenases family.</text>
</comment>
<dbReference type="InterPro" id="IPR033524">
    <property type="entry name" value="Glu/Leu/Phe/Val_DH_AS"/>
</dbReference>
<dbReference type="InterPro" id="IPR046346">
    <property type="entry name" value="Aminoacid_DH-like_N_sf"/>
</dbReference>
<keyword evidence="3 5" id="KW-0520">NAD</keyword>
<dbReference type="SUPFAM" id="SSF53223">
    <property type="entry name" value="Aminoacid dehydrogenase-like, N-terminal domain"/>
    <property type="match status" value="1"/>
</dbReference>
<keyword evidence="5" id="KW-0547">Nucleotide-binding</keyword>
<dbReference type="GO" id="GO:0006520">
    <property type="term" value="P:amino acid metabolic process"/>
    <property type="evidence" value="ECO:0007669"/>
    <property type="project" value="InterPro"/>
</dbReference>
<dbReference type="InterPro" id="IPR036291">
    <property type="entry name" value="NAD(P)-bd_dom_sf"/>
</dbReference>
<dbReference type="Gene3D" id="3.40.50.10860">
    <property type="entry name" value="Leucine Dehydrogenase, chain A, domain 1"/>
    <property type="match status" value="1"/>
</dbReference>
<dbReference type="InterPro" id="IPR006095">
    <property type="entry name" value="Glu/Leu/Phe/Val/Trp_DH"/>
</dbReference>
<dbReference type="PROSITE" id="PS00074">
    <property type="entry name" value="GLFV_DEHYDROGENASE"/>
    <property type="match status" value="1"/>
</dbReference>
<organism evidence="8 9">
    <name type="scientific">Rhodococcoides kyotonense</name>
    <dbReference type="NCBI Taxonomy" id="398843"/>
    <lineage>
        <taxon>Bacteria</taxon>
        <taxon>Bacillati</taxon>
        <taxon>Actinomycetota</taxon>
        <taxon>Actinomycetes</taxon>
        <taxon>Mycobacteriales</taxon>
        <taxon>Nocardiaceae</taxon>
        <taxon>Rhodococcoides</taxon>
    </lineage>
</organism>
<reference evidence="9" key="1">
    <citation type="submission" date="2017-06" db="EMBL/GenBank/DDBJ databases">
        <authorList>
            <person name="Varghese N."/>
            <person name="Submissions S."/>
        </authorList>
    </citation>
    <scope>NUCLEOTIDE SEQUENCE [LARGE SCALE GENOMIC DNA]</scope>
    <source>
        <strain evidence="9">JCM 23211</strain>
    </source>
</reference>
<proteinExistence type="inferred from homology"/>